<name>A0ABY6AF15_9GAMM</name>
<dbReference type="SMART" id="SM00736">
    <property type="entry name" value="CADG"/>
    <property type="match status" value="1"/>
</dbReference>
<reference evidence="11" key="1">
    <citation type="submission" date="2020-06" db="EMBL/GenBank/DDBJ databases">
        <title>Thalassolituus marinus alknpb1M-1, a hydrocarbon-degrading bacterium isolated from the deep-sea overlying water using an in-situ strategy from the South China Sea basin.</title>
        <authorList>
            <person name="Dong C."/>
            <person name="Chen Y."/>
            <person name="Shao Z."/>
        </authorList>
    </citation>
    <scope>NUCLEOTIDE SEQUENCE [LARGE SCALE GENOMIC DNA]</scope>
    <source>
        <strain evidence="11">alknpb1M-1</strain>
    </source>
</reference>
<dbReference type="Proteomes" id="UP001065322">
    <property type="component" value="Chromosome"/>
</dbReference>
<feature type="domain" description="Dystroglycan-type cadherin-like" evidence="9">
    <location>
        <begin position="619"/>
        <end position="710"/>
    </location>
</feature>
<dbReference type="SUPFAM" id="SSF51126">
    <property type="entry name" value="Pectin lyase-like"/>
    <property type="match status" value="2"/>
</dbReference>
<evidence type="ECO:0000313" key="11">
    <source>
        <dbReference type="Proteomes" id="UP001065322"/>
    </source>
</evidence>
<dbReference type="Gene3D" id="2.160.20.10">
    <property type="entry name" value="Single-stranded right-handed beta-helix, Pectin lyase-like"/>
    <property type="match status" value="1"/>
</dbReference>
<dbReference type="RefSeq" id="WP_260997884.1">
    <property type="nucleotide sequence ID" value="NZ_CP054475.1"/>
</dbReference>
<dbReference type="NCBIfam" id="TIGR01376">
    <property type="entry name" value="POMP_repeat"/>
    <property type="match status" value="1"/>
</dbReference>
<sequence>MEFVSKHSAVLKPLAAVIALANAQMASAVMLECPLQITVDAVEAEDTAATTTLAEALSTVSGCYIPDTMTVTVADSLAGRTDSVSGVPYYFDGGKKVVLNGPAAGDFTVTVAAANLPLLEINESADVSINDINFTGNDAETRSAPLFNIYGADVTFNRVDIDDVVSSSNHGAIEVNAPAMVSITDSNIRNNQSVWAAIGVNGNGTPGATVINISDSTFSGNSASSNRGGALYTFDADLTVEDSVFGSNASTADNTSSGGGAIYNAGEYSHGNTVIRNSTFRNNQAKNYGGAIYQSSLATFSIEDSVFENNSASAASSEFGIGATAEAHGGALALDRSTQISISGTRFVGNDAQSAGGVVYIGRSGRNGSVTIENSTFDSNTTTVNANVSSLANGGAIYADATDTDPFSIQIRSSTFSNNQSAGVAGVIYALGAGVGLDIESSTFDGNSAATFSGGLFLAGLDGASVRHTTATGNSTPDTSNVASGFIYASAPSGPIEISHSVFHGNTTGNPAAGNICVSSEFSFDAQLSYSYWNGANAAGCRPPVTDQTVITSSADPQLAALADNGGDTLTRYPAYGSPLIDAGDANIAVAPATDQRGSTRVTRGAIDIGAVEYGNLPPEADPVEALSATLGDSVDEDASDWFSDPEADSLSYQLSGAPAGVSIDAESGVLSGTLNEAGTFAVSVTATDEYGLSTTATFTLTVKSASKKSSGGALSPWLLLGLLGLRGLRRRR</sequence>
<proteinExistence type="predicted"/>
<dbReference type="EMBL" id="CP054475">
    <property type="protein sequence ID" value="UXD89212.1"/>
    <property type="molecule type" value="Genomic_DNA"/>
</dbReference>
<keyword evidence="6" id="KW-0472">Membrane</keyword>
<dbReference type="PANTHER" id="PTHR11319:SF35">
    <property type="entry name" value="OUTER MEMBRANE PROTEIN PMPC-RELATED"/>
    <property type="match status" value="1"/>
</dbReference>
<dbReference type="InterPro" id="IPR013783">
    <property type="entry name" value="Ig-like_fold"/>
</dbReference>
<keyword evidence="11" id="KW-1185">Reference proteome</keyword>
<dbReference type="NCBIfam" id="NF041518">
    <property type="entry name" value="choice_anch_Q"/>
    <property type="match status" value="1"/>
</dbReference>
<evidence type="ECO:0000256" key="3">
    <source>
        <dbReference type="ARBA" id="ARBA00004613"/>
    </source>
</evidence>
<evidence type="ECO:0000256" key="8">
    <source>
        <dbReference type="SAM" id="SignalP"/>
    </source>
</evidence>
<dbReference type="InterPro" id="IPR006644">
    <property type="entry name" value="Cadg"/>
</dbReference>
<dbReference type="Gene3D" id="2.60.40.10">
    <property type="entry name" value="Immunoglobulins"/>
    <property type="match status" value="1"/>
</dbReference>
<dbReference type="Pfam" id="PF05345">
    <property type="entry name" value="He_PIG"/>
    <property type="match status" value="1"/>
</dbReference>
<keyword evidence="5 8" id="KW-0732">Signal</keyword>
<dbReference type="InterPro" id="IPR006626">
    <property type="entry name" value="PbH1"/>
</dbReference>
<evidence type="ECO:0000256" key="7">
    <source>
        <dbReference type="ARBA" id="ARBA00023237"/>
    </source>
</evidence>
<feature type="chain" id="PRO_5045622288" evidence="8">
    <location>
        <begin position="29"/>
        <end position="733"/>
    </location>
</feature>
<feature type="signal peptide" evidence="8">
    <location>
        <begin position="1"/>
        <end position="28"/>
    </location>
</feature>
<dbReference type="SMART" id="SM00710">
    <property type="entry name" value="PbH1"/>
    <property type="match status" value="8"/>
</dbReference>
<accession>A0ABY6AF15</accession>
<gene>
    <name evidence="10" type="ORF">HUF19_18020</name>
</gene>
<keyword evidence="7" id="KW-0998">Cell outer membrane</keyword>
<dbReference type="InterPro" id="IPR011050">
    <property type="entry name" value="Pectin_lyase_fold/virulence"/>
</dbReference>
<dbReference type="InterPro" id="IPR059226">
    <property type="entry name" value="Choice_anch_Q_dom"/>
</dbReference>
<evidence type="ECO:0000256" key="1">
    <source>
        <dbReference type="ARBA" id="ARBA00004196"/>
    </source>
</evidence>
<evidence type="ECO:0000256" key="6">
    <source>
        <dbReference type="ARBA" id="ARBA00023136"/>
    </source>
</evidence>
<evidence type="ECO:0000259" key="9">
    <source>
        <dbReference type="SMART" id="SM00736"/>
    </source>
</evidence>
<dbReference type="PANTHER" id="PTHR11319">
    <property type="entry name" value="G PROTEIN-COUPLED RECEPTOR-RELATED"/>
    <property type="match status" value="1"/>
</dbReference>
<evidence type="ECO:0000313" key="10">
    <source>
        <dbReference type="EMBL" id="UXD89212.1"/>
    </source>
</evidence>
<keyword evidence="4" id="KW-0964">Secreted</keyword>
<evidence type="ECO:0000256" key="4">
    <source>
        <dbReference type="ARBA" id="ARBA00022525"/>
    </source>
</evidence>
<dbReference type="InterPro" id="IPR012334">
    <property type="entry name" value="Pectin_lyas_fold"/>
</dbReference>
<dbReference type="Pfam" id="PF02415">
    <property type="entry name" value="Chlam_PMP"/>
    <property type="match status" value="2"/>
</dbReference>
<dbReference type="InterPro" id="IPR003368">
    <property type="entry name" value="POMP_repeat"/>
</dbReference>
<organism evidence="10 11">
    <name type="scientific">Thalassolituus hydrocarboniclasticus</name>
    <dbReference type="NCBI Taxonomy" id="2742796"/>
    <lineage>
        <taxon>Bacteria</taxon>
        <taxon>Pseudomonadati</taxon>
        <taxon>Pseudomonadota</taxon>
        <taxon>Gammaproteobacteria</taxon>
        <taxon>Oceanospirillales</taxon>
        <taxon>Oceanospirillaceae</taxon>
        <taxon>Thalassolituus</taxon>
    </lineage>
</organism>
<comment type="subcellular location">
    <subcellularLocation>
        <location evidence="1">Cell envelope</location>
    </subcellularLocation>
    <subcellularLocation>
        <location evidence="2">Cell outer membrane</location>
    </subcellularLocation>
    <subcellularLocation>
        <location evidence="3">Secreted</location>
    </subcellularLocation>
</comment>
<evidence type="ECO:0000256" key="5">
    <source>
        <dbReference type="ARBA" id="ARBA00022729"/>
    </source>
</evidence>
<dbReference type="SUPFAM" id="SSF49313">
    <property type="entry name" value="Cadherin-like"/>
    <property type="match status" value="1"/>
</dbReference>
<evidence type="ECO:0000256" key="2">
    <source>
        <dbReference type="ARBA" id="ARBA00004442"/>
    </source>
</evidence>
<protein>
    <submittedName>
        <fullName evidence="10">Ig domain-containing protein</fullName>
    </submittedName>
</protein>
<dbReference type="InterPro" id="IPR015919">
    <property type="entry name" value="Cadherin-like_sf"/>
</dbReference>